<dbReference type="Proteomes" id="UP000621670">
    <property type="component" value="Unassembled WGS sequence"/>
</dbReference>
<proteinExistence type="predicted"/>
<evidence type="ECO:0000313" key="2">
    <source>
        <dbReference type="Proteomes" id="UP000621670"/>
    </source>
</evidence>
<evidence type="ECO:0000313" key="1">
    <source>
        <dbReference type="EMBL" id="MBC5862870.1"/>
    </source>
</evidence>
<name>A0ABR7JEX8_9FLAO</name>
<dbReference type="EMBL" id="JACRUM010000002">
    <property type="protein sequence ID" value="MBC5862870.1"/>
    <property type="molecule type" value="Genomic_DNA"/>
</dbReference>
<organism evidence="1 2">
    <name type="scientific">Flavobacterium turcicum</name>
    <dbReference type="NCBI Taxonomy" id="2764718"/>
    <lineage>
        <taxon>Bacteria</taxon>
        <taxon>Pseudomonadati</taxon>
        <taxon>Bacteroidota</taxon>
        <taxon>Flavobacteriia</taxon>
        <taxon>Flavobacteriales</taxon>
        <taxon>Flavobacteriaceae</taxon>
        <taxon>Flavobacterium</taxon>
    </lineage>
</organism>
<gene>
    <name evidence="1" type="ORF">H8R26_05490</name>
</gene>
<keyword evidence="2" id="KW-1185">Reference proteome</keyword>
<evidence type="ECO:0008006" key="3">
    <source>
        <dbReference type="Google" id="ProtNLM"/>
    </source>
</evidence>
<protein>
    <recommendedName>
        <fullName evidence="3">TerB family tellurite resistance protein</fullName>
    </recommendedName>
</protein>
<comment type="caution">
    <text evidence="1">The sequence shown here is derived from an EMBL/GenBank/DDBJ whole genome shotgun (WGS) entry which is preliminary data.</text>
</comment>
<sequence>MKRIILFLLLAGFSNETISAQAKQRKVLLQQIAALQVYIGYAQKGYSITKNGLHTISDFKRGEINLHTDYFSSLKHVNSKIKNYQRVSEILSLQTSIITSYNFTYEQIQQDDLFYGNEKEYIKRVFDRVIDNCKVIVYELNTVITDNQFQMSDEERVNRIDSLYQDMVGNYSFCEQFGNQIRLLSLSRTKDQMDIKISHALQGLKTKIP</sequence>
<accession>A0ABR7JEX8</accession>
<dbReference type="RefSeq" id="WP_166134127.1">
    <property type="nucleotide sequence ID" value="NZ_JAAOBY010000002.1"/>
</dbReference>
<reference evidence="1 2" key="1">
    <citation type="submission" date="2020-08" db="EMBL/GenBank/DDBJ databases">
        <title>Description of novel Flavobacterium F-400 isolate.</title>
        <authorList>
            <person name="Saticioglu I."/>
            <person name="Duman M."/>
            <person name="Altun S."/>
        </authorList>
    </citation>
    <scope>NUCLEOTIDE SEQUENCE [LARGE SCALE GENOMIC DNA]</scope>
    <source>
        <strain evidence="1 2">F-400</strain>
    </source>
</reference>